<keyword evidence="2" id="KW-1185">Reference proteome</keyword>
<dbReference type="Proteomes" id="UP000790377">
    <property type="component" value="Unassembled WGS sequence"/>
</dbReference>
<reference evidence="1" key="1">
    <citation type="journal article" date="2021" name="New Phytol.">
        <title>Evolutionary innovations through gain and loss of genes in the ectomycorrhizal Boletales.</title>
        <authorList>
            <person name="Wu G."/>
            <person name="Miyauchi S."/>
            <person name="Morin E."/>
            <person name="Kuo A."/>
            <person name="Drula E."/>
            <person name="Varga T."/>
            <person name="Kohler A."/>
            <person name="Feng B."/>
            <person name="Cao Y."/>
            <person name="Lipzen A."/>
            <person name="Daum C."/>
            <person name="Hundley H."/>
            <person name="Pangilinan J."/>
            <person name="Johnson J."/>
            <person name="Barry K."/>
            <person name="LaButti K."/>
            <person name="Ng V."/>
            <person name="Ahrendt S."/>
            <person name="Min B."/>
            <person name="Choi I.G."/>
            <person name="Park H."/>
            <person name="Plett J.M."/>
            <person name="Magnuson J."/>
            <person name="Spatafora J.W."/>
            <person name="Nagy L.G."/>
            <person name="Henrissat B."/>
            <person name="Grigoriev I.V."/>
            <person name="Yang Z.L."/>
            <person name="Xu J."/>
            <person name="Martin F.M."/>
        </authorList>
    </citation>
    <scope>NUCLEOTIDE SEQUENCE</scope>
    <source>
        <strain evidence="1">ATCC 28755</strain>
    </source>
</reference>
<sequence length="359" mass="40355">MSSPSPTRDSEREERTLRAIRQIPSARRRRHAHRAAYLLGMTDEVPPPPDIDTNQLRIVRACYDAMERRQPVEGSSQADGRETNAIPPRGTFNVTFKIPLNTTKLDIQTTSVSVSFPSDIAPDDIFSRICAYMEVPRSYEGLAWRLHSSPRNEMPTRLTTDDDLRMALKAGVEAILDREEIEVNNVGKRRKKKLPPPVVLESPATPAKNLRGRGSNRAPSPGSCVPTKPPTSAGRKRTHAADAGRTNTPVQVAESSRLARQHAVYLESDDSDDGSDLRLADILCAIHAKYPDLNYYQHEDQLRQRGILYLSTAHSFDADFFTTRVGMSEGAARNFQKWVARTRREAFEQKKKKLGKRRA</sequence>
<proteinExistence type="predicted"/>
<gene>
    <name evidence="1" type="ORF">BJ138DRAFT_1236929</name>
</gene>
<dbReference type="EMBL" id="MU268430">
    <property type="protein sequence ID" value="KAH7904569.1"/>
    <property type="molecule type" value="Genomic_DNA"/>
</dbReference>
<protein>
    <submittedName>
        <fullName evidence="1">Uncharacterized protein</fullName>
    </submittedName>
</protein>
<evidence type="ECO:0000313" key="2">
    <source>
        <dbReference type="Proteomes" id="UP000790377"/>
    </source>
</evidence>
<evidence type="ECO:0000313" key="1">
    <source>
        <dbReference type="EMBL" id="KAH7904569.1"/>
    </source>
</evidence>
<name>A0ACB7ZTT3_9AGAM</name>
<organism evidence="1 2">
    <name type="scientific">Hygrophoropsis aurantiaca</name>
    <dbReference type="NCBI Taxonomy" id="72124"/>
    <lineage>
        <taxon>Eukaryota</taxon>
        <taxon>Fungi</taxon>
        <taxon>Dikarya</taxon>
        <taxon>Basidiomycota</taxon>
        <taxon>Agaricomycotina</taxon>
        <taxon>Agaricomycetes</taxon>
        <taxon>Agaricomycetidae</taxon>
        <taxon>Boletales</taxon>
        <taxon>Coniophorineae</taxon>
        <taxon>Hygrophoropsidaceae</taxon>
        <taxon>Hygrophoropsis</taxon>
    </lineage>
</organism>
<comment type="caution">
    <text evidence="1">The sequence shown here is derived from an EMBL/GenBank/DDBJ whole genome shotgun (WGS) entry which is preliminary data.</text>
</comment>
<accession>A0ACB7ZTT3</accession>